<feature type="binding site" evidence="8">
    <location>
        <begin position="247"/>
        <end position="253"/>
    </location>
    <ligand>
        <name>GTP</name>
        <dbReference type="ChEBI" id="CHEBI:37565"/>
    </ligand>
</feature>
<name>A0A4R7BSY6_9HYPH</name>
<dbReference type="PANTHER" id="PTHR42714:SF2">
    <property type="entry name" value="TRNA MODIFICATION GTPASE GTPBP3, MITOCHONDRIAL"/>
    <property type="match status" value="1"/>
</dbReference>
<dbReference type="CDD" id="cd04164">
    <property type="entry name" value="trmE"/>
    <property type="match status" value="1"/>
</dbReference>
<dbReference type="GO" id="GO:0030488">
    <property type="term" value="P:tRNA methylation"/>
    <property type="evidence" value="ECO:0007669"/>
    <property type="project" value="TreeGrafter"/>
</dbReference>
<dbReference type="InterPro" id="IPR004520">
    <property type="entry name" value="GTPase_MnmE"/>
</dbReference>
<comment type="subunit">
    <text evidence="8">Homodimer. Heterotetramer of two MnmE and two MnmG subunits.</text>
</comment>
<dbReference type="InterPro" id="IPR006073">
    <property type="entry name" value="GTP-bd"/>
</dbReference>
<feature type="binding site" evidence="8">
    <location>
        <position position="81"/>
    </location>
    <ligand>
        <name>(6S)-5-formyl-5,6,7,8-tetrahydrofolate</name>
        <dbReference type="ChEBI" id="CHEBI:57457"/>
    </ligand>
</feature>
<keyword evidence="12" id="KW-1185">Reference proteome</keyword>
<keyword evidence="6 8" id="KW-0630">Potassium</keyword>
<evidence type="ECO:0000256" key="6">
    <source>
        <dbReference type="ARBA" id="ARBA00022958"/>
    </source>
</evidence>
<evidence type="ECO:0000313" key="12">
    <source>
        <dbReference type="Proteomes" id="UP000295122"/>
    </source>
</evidence>
<dbReference type="SUPFAM" id="SSF52540">
    <property type="entry name" value="P-loop containing nucleoside triphosphate hydrolases"/>
    <property type="match status" value="1"/>
</dbReference>
<dbReference type="InterPro" id="IPR005225">
    <property type="entry name" value="Small_GTP-bd"/>
</dbReference>
<evidence type="ECO:0000256" key="9">
    <source>
        <dbReference type="RuleBase" id="RU003313"/>
    </source>
</evidence>
<dbReference type="FunFam" id="3.30.1360.120:FF:000007">
    <property type="entry name" value="tRNA modification GTPase GTPBP3, mitochondrial"/>
    <property type="match status" value="1"/>
</dbReference>
<dbReference type="EC" id="3.6.-.-" evidence="8"/>
<comment type="caution">
    <text evidence="11">The sequence shown here is derived from an EMBL/GenBank/DDBJ whole genome shotgun (WGS) entry which is preliminary data.</text>
</comment>
<evidence type="ECO:0000256" key="7">
    <source>
        <dbReference type="ARBA" id="ARBA00023134"/>
    </source>
</evidence>
<gene>
    <name evidence="8" type="primary">mnmE</name>
    <name evidence="8" type="synonym">trmE</name>
    <name evidence="11" type="ORF">EV668_4196</name>
</gene>
<dbReference type="RefSeq" id="WP_133773756.1">
    <property type="nucleotide sequence ID" value="NZ_SNZR01000016.1"/>
</dbReference>
<reference evidence="11 12" key="1">
    <citation type="submission" date="2019-03" db="EMBL/GenBank/DDBJ databases">
        <title>Genomic Encyclopedia of Type Strains, Phase IV (KMG-IV): sequencing the most valuable type-strain genomes for metagenomic binning, comparative biology and taxonomic classification.</title>
        <authorList>
            <person name="Goeker M."/>
        </authorList>
    </citation>
    <scope>NUCLEOTIDE SEQUENCE [LARGE SCALE GENOMIC DNA]</scope>
    <source>
        <strain evidence="11 12">DSM 25903</strain>
    </source>
</reference>
<dbReference type="CDD" id="cd14858">
    <property type="entry name" value="TrmE_N"/>
    <property type="match status" value="1"/>
</dbReference>
<comment type="similarity">
    <text evidence="1 8 9">Belongs to the TRAFAC class TrmE-Era-EngA-EngB-Septin-like GTPase superfamily. TrmE GTPase family.</text>
</comment>
<feature type="binding site" evidence="8">
    <location>
        <position position="252"/>
    </location>
    <ligand>
        <name>K(+)</name>
        <dbReference type="ChEBI" id="CHEBI:29103"/>
    </ligand>
</feature>
<dbReference type="SUPFAM" id="SSF116878">
    <property type="entry name" value="TrmE connector domain"/>
    <property type="match status" value="1"/>
</dbReference>
<dbReference type="InterPro" id="IPR025867">
    <property type="entry name" value="MnmE_helical"/>
</dbReference>
<feature type="binding site" evidence="8">
    <location>
        <position position="22"/>
    </location>
    <ligand>
        <name>(6S)-5-formyl-5,6,7,8-tetrahydrofolate</name>
        <dbReference type="ChEBI" id="CHEBI:57457"/>
    </ligand>
</feature>
<comment type="caution">
    <text evidence="8">Lacks conserved residue(s) required for the propagation of feature annotation.</text>
</comment>
<evidence type="ECO:0000256" key="1">
    <source>
        <dbReference type="ARBA" id="ARBA00011043"/>
    </source>
</evidence>
<dbReference type="InterPro" id="IPR018948">
    <property type="entry name" value="GTP-bd_TrmE_N"/>
</dbReference>
<dbReference type="NCBIfam" id="TIGR00231">
    <property type="entry name" value="small_GTP"/>
    <property type="match status" value="1"/>
</dbReference>
<evidence type="ECO:0000256" key="5">
    <source>
        <dbReference type="ARBA" id="ARBA00022842"/>
    </source>
</evidence>
<dbReference type="OrthoDB" id="9805918at2"/>
<evidence type="ECO:0000259" key="10">
    <source>
        <dbReference type="PROSITE" id="PS51709"/>
    </source>
</evidence>
<dbReference type="Pfam" id="PF01926">
    <property type="entry name" value="MMR_HSR1"/>
    <property type="match status" value="1"/>
</dbReference>
<dbReference type="Proteomes" id="UP000295122">
    <property type="component" value="Unassembled WGS sequence"/>
</dbReference>
<dbReference type="GO" id="GO:0003924">
    <property type="term" value="F:GTPase activity"/>
    <property type="evidence" value="ECO:0007669"/>
    <property type="project" value="UniProtKB-UniRule"/>
</dbReference>
<dbReference type="EMBL" id="SNZR01000016">
    <property type="protein sequence ID" value="TDR87116.1"/>
    <property type="molecule type" value="Genomic_DNA"/>
</dbReference>
<protein>
    <recommendedName>
        <fullName evidence="8">tRNA modification GTPase MnmE</fullName>
        <ecNumber evidence="8">3.6.-.-</ecNumber>
    </recommendedName>
</protein>
<dbReference type="InterPro" id="IPR027368">
    <property type="entry name" value="MnmE_dom2"/>
</dbReference>
<dbReference type="Pfam" id="PF12631">
    <property type="entry name" value="MnmE_helical"/>
    <property type="match status" value="1"/>
</dbReference>
<dbReference type="InterPro" id="IPR027266">
    <property type="entry name" value="TrmE/GcvT-like"/>
</dbReference>
<dbReference type="Gene3D" id="3.30.1360.120">
    <property type="entry name" value="Probable tRNA modification gtpase trme, domain 1"/>
    <property type="match status" value="1"/>
</dbReference>
<keyword evidence="8" id="KW-0963">Cytoplasm</keyword>
<dbReference type="Pfam" id="PF10396">
    <property type="entry name" value="TrmE_N"/>
    <property type="match status" value="1"/>
</dbReference>
<evidence type="ECO:0000256" key="3">
    <source>
        <dbReference type="ARBA" id="ARBA00022741"/>
    </source>
</evidence>
<dbReference type="NCBIfam" id="TIGR00450">
    <property type="entry name" value="mnmE_trmE_thdF"/>
    <property type="match status" value="1"/>
</dbReference>
<evidence type="ECO:0000256" key="8">
    <source>
        <dbReference type="HAMAP-Rule" id="MF_00379"/>
    </source>
</evidence>
<comment type="function">
    <text evidence="8">Exhibits a very high intrinsic GTPase hydrolysis rate. Involved in the addition of a carboxymethylaminomethyl (cmnm) group at the wobble position (U34) of certain tRNAs, forming tRNA-cmnm(5)s(2)U34.</text>
</comment>
<dbReference type="GO" id="GO:0005525">
    <property type="term" value="F:GTP binding"/>
    <property type="evidence" value="ECO:0007669"/>
    <property type="project" value="UniProtKB-UniRule"/>
</dbReference>
<dbReference type="InterPro" id="IPR031168">
    <property type="entry name" value="G_TrmE"/>
</dbReference>
<keyword evidence="4 8" id="KW-0378">Hydrolase</keyword>
<feature type="binding site" evidence="8">
    <location>
        <position position="232"/>
    </location>
    <ligand>
        <name>Mg(2+)</name>
        <dbReference type="ChEBI" id="CHEBI:18420"/>
    </ligand>
</feature>
<dbReference type="PANTHER" id="PTHR42714">
    <property type="entry name" value="TRNA MODIFICATION GTPASE GTPBP3"/>
    <property type="match status" value="1"/>
</dbReference>
<keyword evidence="5 8" id="KW-0460">Magnesium</keyword>
<evidence type="ECO:0000256" key="2">
    <source>
        <dbReference type="ARBA" id="ARBA00022694"/>
    </source>
</evidence>
<keyword evidence="3 8" id="KW-0547">Nucleotide-binding</keyword>
<accession>A0A4R7BSY6</accession>
<comment type="subcellular location">
    <subcellularLocation>
        <location evidence="8">Cytoplasm</location>
    </subcellularLocation>
</comment>
<feature type="binding site" evidence="8">
    <location>
        <position position="121"/>
    </location>
    <ligand>
        <name>(6S)-5-formyl-5,6,7,8-tetrahydrofolate</name>
        <dbReference type="ChEBI" id="CHEBI:57457"/>
    </ligand>
</feature>
<feature type="binding site" evidence="8">
    <location>
        <position position="456"/>
    </location>
    <ligand>
        <name>(6S)-5-formyl-5,6,7,8-tetrahydrofolate</name>
        <dbReference type="ChEBI" id="CHEBI:57457"/>
    </ligand>
</feature>
<sequence>MTLDTIFAIASGIGRSAVAIVRISGPQTDAVLERLLGGRLPEPRRAVLRRLRDPATGEILDQALVLRLPGPASFTGEDQAELQIHGSTAVRTALLRVLAAMAGCRAAEPGEFTRRAFLNGRLDLTEVEGLADLIDAETEAQRRQALRQMEGAIGRDVARWRDRLVDALAACEAALDFADEDDVPDDVASGVAAATAGIHAEIAAALAGAARGERVRDGFQVVIAGPPNAGKSTLLNALARRDVAIVSPIPGTTRDLIEIRCDLGGLPVVFVDTAGLRESEDLVEREGIARARDRVQRADLVLWLVAADAEASSAHPGASRDAAAVETWIPAAAGIRGVEVLTVATKSDLGQAGDGSLAVSAKTGEGVPALIARVEAVAAAAMTHGSDAVLTRERHRAVLSSVADCLDRAALARQHGGIELLAEDLRLALRHLGRMTGEVDVEEVLDRIFASFCIGK</sequence>
<feature type="binding site" evidence="8">
    <location>
        <position position="249"/>
    </location>
    <ligand>
        <name>K(+)</name>
        <dbReference type="ChEBI" id="CHEBI:29103"/>
    </ligand>
</feature>
<evidence type="ECO:0000313" key="11">
    <source>
        <dbReference type="EMBL" id="TDR87116.1"/>
    </source>
</evidence>
<feature type="binding site" evidence="8">
    <location>
        <begin position="272"/>
        <end position="275"/>
    </location>
    <ligand>
        <name>GTP</name>
        <dbReference type="ChEBI" id="CHEBI:37565"/>
    </ligand>
</feature>
<organism evidence="11 12">
    <name type="scientific">Enterovirga rhinocerotis</name>
    <dbReference type="NCBI Taxonomy" id="1339210"/>
    <lineage>
        <taxon>Bacteria</taxon>
        <taxon>Pseudomonadati</taxon>
        <taxon>Pseudomonadota</taxon>
        <taxon>Alphaproteobacteria</taxon>
        <taxon>Hyphomicrobiales</taxon>
        <taxon>Methylobacteriaceae</taxon>
        <taxon>Enterovirga</taxon>
    </lineage>
</organism>
<dbReference type="GO" id="GO:0046872">
    <property type="term" value="F:metal ion binding"/>
    <property type="evidence" value="ECO:0007669"/>
    <property type="project" value="UniProtKB-KW"/>
</dbReference>
<dbReference type="GO" id="GO:0002098">
    <property type="term" value="P:tRNA wobble uridine modification"/>
    <property type="evidence" value="ECO:0007669"/>
    <property type="project" value="TreeGrafter"/>
</dbReference>
<dbReference type="GO" id="GO:0005737">
    <property type="term" value="C:cytoplasm"/>
    <property type="evidence" value="ECO:0007669"/>
    <property type="project" value="UniProtKB-SubCell"/>
</dbReference>
<dbReference type="Gene3D" id="1.20.120.430">
    <property type="entry name" value="tRNA modification GTPase MnmE domain 2"/>
    <property type="match status" value="1"/>
</dbReference>
<dbReference type="InterPro" id="IPR027417">
    <property type="entry name" value="P-loop_NTPase"/>
</dbReference>
<feature type="binding site" evidence="8">
    <location>
        <begin position="228"/>
        <end position="233"/>
    </location>
    <ligand>
        <name>GTP</name>
        <dbReference type="ChEBI" id="CHEBI:37565"/>
    </ligand>
</feature>
<feature type="binding site" evidence="8">
    <location>
        <position position="228"/>
    </location>
    <ligand>
        <name>K(+)</name>
        <dbReference type="ChEBI" id="CHEBI:29103"/>
    </ligand>
</feature>
<dbReference type="NCBIfam" id="NF003661">
    <property type="entry name" value="PRK05291.1-3"/>
    <property type="match status" value="1"/>
</dbReference>
<dbReference type="Gene3D" id="3.40.50.300">
    <property type="entry name" value="P-loop containing nucleotide triphosphate hydrolases"/>
    <property type="match status" value="1"/>
</dbReference>
<evidence type="ECO:0000256" key="4">
    <source>
        <dbReference type="ARBA" id="ARBA00022801"/>
    </source>
</evidence>
<feature type="binding site" evidence="8">
    <location>
        <position position="247"/>
    </location>
    <ligand>
        <name>K(+)</name>
        <dbReference type="ChEBI" id="CHEBI:29103"/>
    </ligand>
</feature>
<keyword evidence="7 8" id="KW-0342">GTP-binding</keyword>
<feature type="binding site" evidence="8">
    <location>
        <position position="253"/>
    </location>
    <ligand>
        <name>Mg(2+)</name>
        <dbReference type="ChEBI" id="CHEBI:18420"/>
    </ligand>
</feature>
<dbReference type="AlphaFoldDB" id="A0A4R7BSY6"/>
<keyword evidence="8" id="KW-0479">Metal-binding</keyword>
<comment type="cofactor">
    <cofactor evidence="8">
        <name>K(+)</name>
        <dbReference type="ChEBI" id="CHEBI:29103"/>
    </cofactor>
    <text evidence="8">Binds 1 potassium ion per subunit.</text>
</comment>
<keyword evidence="2 8" id="KW-0819">tRNA processing</keyword>
<proteinExistence type="inferred from homology"/>
<dbReference type="PROSITE" id="PS51709">
    <property type="entry name" value="G_TRME"/>
    <property type="match status" value="1"/>
</dbReference>
<dbReference type="HAMAP" id="MF_00379">
    <property type="entry name" value="GTPase_MnmE"/>
    <property type="match status" value="1"/>
</dbReference>
<feature type="domain" description="TrmE-type G" evidence="10">
    <location>
        <begin position="218"/>
        <end position="379"/>
    </location>
</feature>